<comment type="function">
    <text evidence="2 7">Synthesizes alpha-1,4-glucan chains using ADP-glucose.</text>
</comment>
<keyword evidence="11" id="KW-1185">Reference proteome</keyword>
<dbReference type="PANTHER" id="PTHR45825:SF11">
    <property type="entry name" value="ALPHA AMYLASE DOMAIN-CONTAINING PROTEIN"/>
    <property type="match status" value="1"/>
</dbReference>
<dbReference type="NCBIfam" id="TIGR02095">
    <property type="entry name" value="glgA"/>
    <property type="match status" value="1"/>
</dbReference>
<dbReference type="Proteomes" id="UP000001551">
    <property type="component" value="Chromosome"/>
</dbReference>
<dbReference type="Pfam" id="PF00534">
    <property type="entry name" value="Glycos_transf_1"/>
    <property type="match status" value="1"/>
</dbReference>
<dbReference type="HAMAP" id="MF_00484">
    <property type="entry name" value="Glycogen_synth"/>
    <property type="match status" value="1"/>
</dbReference>
<comment type="similarity">
    <text evidence="3 7">Belongs to the glycosyltransferase 1 family. Bacterial/plant glycogen synthase subfamily.</text>
</comment>
<keyword evidence="4 7" id="KW-0328">Glycosyltransferase</keyword>
<accession>E6U341</accession>
<dbReference type="GO" id="GO:0009011">
    <property type="term" value="F:alpha-1,4-glucan glucosyltransferase (ADP-glucose donor) activity"/>
    <property type="evidence" value="ECO:0007669"/>
    <property type="project" value="UniProtKB-UniRule"/>
</dbReference>
<comment type="catalytic activity">
    <reaction evidence="1 7">
        <text>[(1-&gt;4)-alpha-D-glucosyl](n) + ADP-alpha-D-glucose = [(1-&gt;4)-alpha-D-glucosyl](n+1) + ADP + H(+)</text>
        <dbReference type="Rhea" id="RHEA:18189"/>
        <dbReference type="Rhea" id="RHEA-COMP:9584"/>
        <dbReference type="Rhea" id="RHEA-COMP:9587"/>
        <dbReference type="ChEBI" id="CHEBI:15378"/>
        <dbReference type="ChEBI" id="CHEBI:15444"/>
        <dbReference type="ChEBI" id="CHEBI:57498"/>
        <dbReference type="ChEBI" id="CHEBI:456216"/>
        <dbReference type="EC" id="2.4.1.21"/>
    </reaction>
</comment>
<dbReference type="NCBIfam" id="NF001898">
    <property type="entry name" value="PRK00654.1-1"/>
    <property type="match status" value="1"/>
</dbReference>
<name>E6U341_ETHHY</name>
<evidence type="ECO:0000256" key="3">
    <source>
        <dbReference type="ARBA" id="ARBA00010281"/>
    </source>
</evidence>
<evidence type="ECO:0000313" key="11">
    <source>
        <dbReference type="Proteomes" id="UP000001551"/>
    </source>
</evidence>
<dbReference type="STRING" id="663278.Ethha_1995"/>
<evidence type="ECO:0000256" key="5">
    <source>
        <dbReference type="ARBA" id="ARBA00022679"/>
    </source>
</evidence>
<feature type="binding site" evidence="7">
    <location>
        <position position="15"/>
    </location>
    <ligand>
        <name>ADP-alpha-D-glucose</name>
        <dbReference type="ChEBI" id="CHEBI:57498"/>
    </ligand>
</feature>
<evidence type="ECO:0000256" key="7">
    <source>
        <dbReference type="HAMAP-Rule" id="MF_00484"/>
    </source>
</evidence>
<organism evidence="10 11">
    <name type="scientific">Ethanoligenens harbinense (strain DSM 18485 / JCM 12961 / CGMCC 1.5033 / YUAN-3)</name>
    <dbReference type="NCBI Taxonomy" id="663278"/>
    <lineage>
        <taxon>Bacteria</taxon>
        <taxon>Bacillati</taxon>
        <taxon>Bacillota</taxon>
        <taxon>Clostridia</taxon>
        <taxon>Eubacteriales</taxon>
        <taxon>Oscillospiraceae</taxon>
        <taxon>Ethanoligenens</taxon>
    </lineage>
</organism>
<dbReference type="HOGENOM" id="CLU_009583_18_2_9"/>
<evidence type="ECO:0000256" key="1">
    <source>
        <dbReference type="ARBA" id="ARBA00001478"/>
    </source>
</evidence>
<feature type="domain" description="Starch synthase catalytic" evidence="9">
    <location>
        <begin position="2"/>
        <end position="233"/>
    </location>
</feature>
<dbReference type="UniPathway" id="UPA00164"/>
<comment type="pathway">
    <text evidence="7">Glycan biosynthesis; glycogen biosynthesis.</text>
</comment>
<reference evidence="10 11" key="1">
    <citation type="submission" date="2010-12" db="EMBL/GenBank/DDBJ databases">
        <title>Complete sequence of Ethanoligenens harbinense YUAN-3.</title>
        <authorList>
            <person name="Lucas S."/>
            <person name="Copeland A."/>
            <person name="Lapidus A."/>
            <person name="Cheng J.-F."/>
            <person name="Bruce D."/>
            <person name="Goodwin L."/>
            <person name="Pitluck S."/>
            <person name="Chertkov O."/>
            <person name="Misra M."/>
            <person name="Detter J.C."/>
            <person name="Han C."/>
            <person name="Tapia R."/>
            <person name="Land M."/>
            <person name="Hauser L."/>
            <person name="Jeffries C."/>
            <person name="Kyrpides N."/>
            <person name="Ivanova N."/>
            <person name="Mikhailova N."/>
            <person name="Wang A."/>
            <person name="Mouttaki H."/>
            <person name="He Z."/>
            <person name="Zhou J."/>
            <person name="Hemme C.L."/>
            <person name="Woyke T."/>
        </authorList>
    </citation>
    <scope>NUCLEOTIDE SEQUENCE [LARGE SCALE GENOMIC DNA]</scope>
    <source>
        <strain evidence="11">DSM 18485 / JCM 12961 / CGMCC 1.5033 / YUAN-3</strain>
    </source>
</reference>
<dbReference type="EC" id="2.4.1.21" evidence="7"/>
<dbReference type="PANTHER" id="PTHR45825">
    <property type="entry name" value="GRANULE-BOUND STARCH SYNTHASE 1, CHLOROPLASTIC/AMYLOPLASTIC"/>
    <property type="match status" value="1"/>
</dbReference>
<dbReference type="CDD" id="cd03791">
    <property type="entry name" value="GT5_Glycogen_synthase_DULL1-like"/>
    <property type="match status" value="1"/>
</dbReference>
<dbReference type="GO" id="GO:0005978">
    <property type="term" value="P:glycogen biosynthetic process"/>
    <property type="evidence" value="ECO:0007669"/>
    <property type="project" value="UniProtKB-UniRule"/>
</dbReference>
<keyword evidence="5 7" id="KW-0808">Transferase</keyword>
<evidence type="ECO:0000256" key="6">
    <source>
        <dbReference type="ARBA" id="ARBA00023056"/>
    </source>
</evidence>
<dbReference type="AlphaFoldDB" id="E6U341"/>
<dbReference type="InterPro" id="IPR013534">
    <property type="entry name" value="Starch_synth_cat_dom"/>
</dbReference>
<dbReference type="SUPFAM" id="SSF53756">
    <property type="entry name" value="UDP-Glycosyltransferase/glycogen phosphorylase"/>
    <property type="match status" value="1"/>
</dbReference>
<dbReference type="KEGG" id="eha:Ethha_1995"/>
<dbReference type="RefSeq" id="WP_013485861.1">
    <property type="nucleotide sequence ID" value="NC_014828.1"/>
</dbReference>
<dbReference type="InterPro" id="IPR011835">
    <property type="entry name" value="GS/SS"/>
</dbReference>
<keyword evidence="6 7" id="KW-0320">Glycogen biosynthesis</keyword>
<evidence type="ECO:0000313" key="10">
    <source>
        <dbReference type="EMBL" id="ADU27513.1"/>
    </source>
</evidence>
<sequence>MKILYAASEAVPFAKTGGLADVAGSLPKALVEEGVDCRVVLPLYDSIQGLLRQNLHFLCHFQVSVSWRSKYCGVFESKIGNVTYYLIDNEYYFKRQNYYGHYDDAERFAFFARAVLEMLPHIGFQPDIIHANDWQTALTPVYLAAYYRSNPFFAGIRSVFTVHNVEYQGKYGYEIYNDVIGLPHYFFHVMDYDDCVNFMKGAVVCSDEVTTVSPSYSYELRYPYFSFGLDRIFNMYGYKMRGILNGISNEDYNPSTDKCLFANYTPEAPGKKAVNKQGLQKMLNLPEDPSAMIVGYIGRLVQAKGIELLRYVLEELLQHHVQLVVLGTGDWKYENFFSEMQWQYPGKLCARITFSNDLARKIYAGADTLLMPSRSEPCGLSQLIALRYGTIPIVHQIGGLGDSISDCGDGKGNGFTFKQFNAHDMIGAISRAEGCFTHKDDWDVLIQRAMTCDFSWHHSVQSYKALYENVLH</sequence>
<dbReference type="Pfam" id="PF08323">
    <property type="entry name" value="Glyco_transf_5"/>
    <property type="match status" value="1"/>
</dbReference>
<proteinExistence type="inferred from homology"/>
<feature type="domain" description="Glycosyl transferase family 1" evidence="8">
    <location>
        <begin position="291"/>
        <end position="432"/>
    </location>
</feature>
<dbReference type="Gene3D" id="3.40.50.2000">
    <property type="entry name" value="Glycogen Phosphorylase B"/>
    <property type="match status" value="2"/>
</dbReference>
<dbReference type="EMBL" id="CP002400">
    <property type="protein sequence ID" value="ADU27513.1"/>
    <property type="molecule type" value="Genomic_DNA"/>
</dbReference>
<evidence type="ECO:0000256" key="2">
    <source>
        <dbReference type="ARBA" id="ARBA00002764"/>
    </source>
</evidence>
<gene>
    <name evidence="7" type="primary">glgA</name>
    <name evidence="10" type="ordered locus">Ethha_1995</name>
</gene>
<protein>
    <recommendedName>
        <fullName evidence="7">Glycogen synthase</fullName>
        <ecNumber evidence="7">2.4.1.21</ecNumber>
    </recommendedName>
    <alternativeName>
        <fullName evidence="7">Starch [bacterial glycogen] synthase</fullName>
    </alternativeName>
</protein>
<evidence type="ECO:0000259" key="8">
    <source>
        <dbReference type="Pfam" id="PF00534"/>
    </source>
</evidence>
<evidence type="ECO:0000259" key="9">
    <source>
        <dbReference type="Pfam" id="PF08323"/>
    </source>
</evidence>
<evidence type="ECO:0000256" key="4">
    <source>
        <dbReference type="ARBA" id="ARBA00022676"/>
    </source>
</evidence>
<dbReference type="InterPro" id="IPR001296">
    <property type="entry name" value="Glyco_trans_1"/>
</dbReference>
<dbReference type="GO" id="GO:0004373">
    <property type="term" value="F:alpha-1,4-glucan glucosyltransferase (UDP-glucose donor) activity"/>
    <property type="evidence" value="ECO:0007669"/>
    <property type="project" value="InterPro"/>
</dbReference>
<dbReference type="eggNOG" id="COG0297">
    <property type="taxonomic scope" value="Bacteria"/>
</dbReference>